<proteinExistence type="predicted"/>
<dbReference type="AlphaFoldDB" id="A0A1B1DW05"/>
<evidence type="ECO:0000313" key="1">
    <source>
        <dbReference type="EMBL" id="ANQ06981.1"/>
    </source>
</evidence>
<evidence type="ECO:0000313" key="2">
    <source>
        <dbReference type="Proteomes" id="UP000092716"/>
    </source>
</evidence>
<sequence>MTKRPLNVRNTCFNLKQNISRGVVLKKDNIAYALANAANGVYAYIHTIHSKMKQSLFYLLLLFFLSVAKSDDETYVELDEYEVKNKFSVRVLRESSLRCGLDLRDEAEIEMRTFSPGVHIMPHILSDYQFGYAQQKIIVGEHNVTPLNEGLRGMCVGELRRVGIPIGNIGKVYYEITLKDYTKGTPPRDEL</sequence>
<dbReference type="Proteomes" id="UP000092716">
    <property type="component" value="Chromosome 6"/>
</dbReference>
<reference evidence="2" key="1">
    <citation type="submission" date="2016-06" db="EMBL/GenBank/DDBJ databases">
        <title>First high quality genome sequence of Plasmodium coatneyi using continuous long reads from single molecule, real-time sequencing.</title>
        <authorList>
            <person name="Chien J.-T."/>
            <person name="Pakala S.B."/>
            <person name="Geraldo J.A."/>
            <person name="Lapp S.A."/>
            <person name="Barnwell J.W."/>
            <person name="Kissinger J.C."/>
            <person name="Galinski M.R."/>
            <person name="Humphrey J.C."/>
        </authorList>
    </citation>
    <scope>NUCLEOTIDE SEQUENCE [LARGE SCALE GENOMIC DNA]</scope>
    <source>
        <strain evidence="2">Hackeri</strain>
    </source>
</reference>
<dbReference type="GeneID" id="30908089"/>
<dbReference type="SUPFAM" id="SSF54534">
    <property type="entry name" value="FKBP-like"/>
    <property type="match status" value="1"/>
</dbReference>
<name>A0A1B1DW05_9APIC</name>
<dbReference type="OrthoDB" id="1902587at2759"/>
<dbReference type="VEuPathDB" id="PlasmoDB:PCOAH_00013630"/>
<dbReference type="EMBL" id="CP016244">
    <property type="protein sequence ID" value="ANQ06981.1"/>
    <property type="molecule type" value="Genomic_DNA"/>
</dbReference>
<protein>
    <submittedName>
        <fullName evidence="1">Uncharacterized protein</fullName>
    </submittedName>
</protein>
<keyword evidence="2" id="KW-1185">Reference proteome</keyword>
<accession>A0A1B1DW05</accession>
<dbReference type="KEGG" id="pcot:PCOAH_00013630"/>
<organism evidence="1 2">
    <name type="scientific">Plasmodium coatneyi</name>
    <dbReference type="NCBI Taxonomy" id="208452"/>
    <lineage>
        <taxon>Eukaryota</taxon>
        <taxon>Sar</taxon>
        <taxon>Alveolata</taxon>
        <taxon>Apicomplexa</taxon>
        <taxon>Aconoidasida</taxon>
        <taxon>Haemosporida</taxon>
        <taxon>Plasmodiidae</taxon>
        <taxon>Plasmodium</taxon>
    </lineage>
</organism>
<dbReference type="RefSeq" id="XP_019913676.1">
    <property type="nucleotide sequence ID" value="XM_020058172.1"/>
</dbReference>
<gene>
    <name evidence="1" type="ORF">PCOAH_00013630</name>
</gene>